<comment type="caution">
    <text evidence="11">The sequence shown here is derived from an EMBL/GenBank/DDBJ whole genome shotgun (WGS) entry which is preliminary data.</text>
</comment>
<dbReference type="InterPro" id="IPR000477">
    <property type="entry name" value="RT_dom"/>
</dbReference>
<evidence type="ECO:0000256" key="4">
    <source>
        <dbReference type="ARBA" id="ARBA00022722"/>
    </source>
</evidence>
<dbReference type="PROSITE" id="PS50878">
    <property type="entry name" value="RT_POL"/>
    <property type="match status" value="1"/>
</dbReference>
<dbReference type="GO" id="GO:0003676">
    <property type="term" value="F:nucleic acid binding"/>
    <property type="evidence" value="ECO:0007669"/>
    <property type="project" value="InterPro"/>
</dbReference>
<dbReference type="GO" id="GO:0006508">
    <property type="term" value="P:proteolysis"/>
    <property type="evidence" value="ECO:0007669"/>
    <property type="project" value="UniProtKB-KW"/>
</dbReference>
<evidence type="ECO:0000259" key="10">
    <source>
        <dbReference type="PROSITE" id="PS50878"/>
    </source>
</evidence>
<keyword evidence="4" id="KW-0540">Nuclease</keyword>
<dbReference type="InterPro" id="IPR043502">
    <property type="entry name" value="DNA/RNA_pol_sf"/>
</dbReference>
<dbReference type="InterPro" id="IPR036397">
    <property type="entry name" value="RNaseH_sf"/>
</dbReference>
<evidence type="ECO:0000256" key="3">
    <source>
        <dbReference type="ARBA" id="ARBA00022695"/>
    </source>
</evidence>
<feature type="region of interest" description="Disordered" evidence="9">
    <location>
        <begin position="1"/>
        <end position="32"/>
    </location>
</feature>
<dbReference type="GO" id="GO:0004519">
    <property type="term" value="F:endonuclease activity"/>
    <property type="evidence" value="ECO:0007669"/>
    <property type="project" value="UniProtKB-KW"/>
</dbReference>
<evidence type="ECO:0000256" key="7">
    <source>
        <dbReference type="ARBA" id="ARBA00022918"/>
    </source>
</evidence>
<keyword evidence="1" id="KW-0645">Protease</keyword>
<accession>A0A6L2MD97</accession>
<evidence type="ECO:0000256" key="6">
    <source>
        <dbReference type="ARBA" id="ARBA00022801"/>
    </source>
</evidence>
<keyword evidence="6" id="KW-0378">Hydrolase</keyword>
<dbReference type="InterPro" id="IPR012337">
    <property type="entry name" value="RNaseH-like_sf"/>
</dbReference>
<evidence type="ECO:0000256" key="2">
    <source>
        <dbReference type="ARBA" id="ARBA00022679"/>
    </source>
</evidence>
<organism evidence="11">
    <name type="scientific">Tanacetum cinerariifolium</name>
    <name type="common">Dalmatian daisy</name>
    <name type="synonym">Chrysanthemum cinerariifolium</name>
    <dbReference type="NCBI Taxonomy" id="118510"/>
    <lineage>
        <taxon>Eukaryota</taxon>
        <taxon>Viridiplantae</taxon>
        <taxon>Streptophyta</taxon>
        <taxon>Embryophyta</taxon>
        <taxon>Tracheophyta</taxon>
        <taxon>Spermatophyta</taxon>
        <taxon>Magnoliopsida</taxon>
        <taxon>eudicotyledons</taxon>
        <taxon>Gunneridae</taxon>
        <taxon>Pentapetalae</taxon>
        <taxon>asterids</taxon>
        <taxon>campanulids</taxon>
        <taxon>Asterales</taxon>
        <taxon>Asteraceae</taxon>
        <taxon>Asteroideae</taxon>
        <taxon>Anthemideae</taxon>
        <taxon>Anthemidinae</taxon>
        <taxon>Tanacetum</taxon>
    </lineage>
</organism>
<dbReference type="SUPFAM" id="SSF53098">
    <property type="entry name" value="Ribonuclease H-like"/>
    <property type="match status" value="1"/>
</dbReference>
<dbReference type="EMBL" id="BKCJ010006314">
    <property type="protein sequence ID" value="GEU71489.1"/>
    <property type="molecule type" value="Genomic_DNA"/>
</dbReference>
<evidence type="ECO:0000256" key="1">
    <source>
        <dbReference type="ARBA" id="ARBA00022670"/>
    </source>
</evidence>
<keyword evidence="5" id="KW-0255">Endonuclease</keyword>
<feature type="compositionally biased region" description="Basic and acidic residues" evidence="9">
    <location>
        <begin position="729"/>
        <end position="742"/>
    </location>
</feature>
<evidence type="ECO:0000256" key="8">
    <source>
        <dbReference type="SAM" id="Coils"/>
    </source>
</evidence>
<dbReference type="GO" id="GO:0003964">
    <property type="term" value="F:RNA-directed DNA polymerase activity"/>
    <property type="evidence" value="ECO:0007669"/>
    <property type="project" value="UniProtKB-KW"/>
</dbReference>
<evidence type="ECO:0000256" key="5">
    <source>
        <dbReference type="ARBA" id="ARBA00022759"/>
    </source>
</evidence>
<feature type="domain" description="Reverse transcriptase" evidence="10">
    <location>
        <begin position="180"/>
        <end position="376"/>
    </location>
</feature>
<keyword evidence="2" id="KW-0808">Transferase</keyword>
<dbReference type="FunFam" id="3.10.10.10:FF:000007">
    <property type="entry name" value="Retrovirus-related Pol polyprotein from transposon 17.6-like Protein"/>
    <property type="match status" value="1"/>
</dbReference>
<sequence>MENPNHLNDPNVPEGDQAPAAPDGFAPQWIGEHDPNNNNGWIEWDVPLGGEDDVEWLMALVTPPRSTVTVLSTYEVGGPSTALIEGPSFLHPAPRLHVPPTVIEDLSIRLGNLEYRHGVLMRKIKEVSDVEVADSIAIGEIYPRVAIVREQVESRVETYSSGQMAVPGQDEIVGLSQQVQTLQTALHEIELQNQQLRTRVAEMESHVGILMSYMLWMEERLTVLEKRLLGPPPGRQQVEFRIDLFSMLHMWRLQGSSVYSKIDLRSGYHQLRIREEDILITAFRTRYGHYEFQVMPFGLTNAPAVFMDLMNRVCKPYLDKFVIVFIDDILIYSKNKEEHGEHLRTILNLPRSRNLYAKFTKCDFCLNSVQFLGHVIDINGVHVDPAKIEAIKNWTAPTTPTEVPQFLSLAGYYRRKDKEPIQVCTLVVTVHNNLHEQIQSAQVEACKEENIGAERFVGEGEPFEKSLGKNLDMSTAYHPQTNGQSERTIQTLEDMLRACVIDFGVIRFGKRGKLSPRYIGPFKILSRKCLSDEDLIIPFDEVRIDEKLHFIEKPIEIMDREEKQLKQSRIPIVKVRWNSRRGPEYTWEWEDQITPNDLSADMNQIGVLHSSLVSRVLTLEQRCADLEKKHKLHDPTTQALSSMIFTLDLRDLPHKIDQTINEVVKKAVHVALQAPLRDRFRKLPKADMKEILHQRMFESGSYKSLPEHVALYEILEASMECSNRDEFLAEKDKSRKQHRDDQDPPQLPPHGSVTLMPLAKNNPLAQTSPAWKSSDTRDAPFGYSKQKSASQFEQLVEDFPAPNDIHILDLEDTYIAYLLKFMPRPDDRNDQKEMMRETEVHKFSDGTLNRIMDNLDHMVKEFKLFKYNSGMEIRIWSEDDRKRSKEFIEVIKARLKTSRIFKSLKSFVSGRLRDVDYRLIQSELYQKDRPCIYFYQSYKVGNVRSKSENKGIVPTEMELVLEQTQQGTSHEVSVHIKMEMEISCSSRVKFITACSYSVTP</sequence>
<keyword evidence="7 11" id="KW-0695">RNA-directed DNA polymerase</keyword>
<dbReference type="AlphaFoldDB" id="A0A6L2MD97"/>
<dbReference type="PANTHER" id="PTHR24559:SF427">
    <property type="entry name" value="RNA-DIRECTED DNA POLYMERASE"/>
    <property type="match status" value="1"/>
</dbReference>
<gene>
    <name evidence="11" type="ORF">Tci_043467</name>
</gene>
<feature type="region of interest" description="Disordered" evidence="9">
    <location>
        <begin position="729"/>
        <end position="757"/>
    </location>
</feature>
<dbReference type="InterPro" id="IPR053134">
    <property type="entry name" value="RNA-dir_DNA_polymerase"/>
</dbReference>
<evidence type="ECO:0000313" key="11">
    <source>
        <dbReference type="EMBL" id="GEU71489.1"/>
    </source>
</evidence>
<protein>
    <submittedName>
        <fullName evidence="11">Putative reverse transcriptase domain-containing protein</fullName>
    </submittedName>
</protein>
<keyword evidence="3" id="KW-0548">Nucleotidyltransferase</keyword>
<dbReference type="InterPro" id="IPR043128">
    <property type="entry name" value="Rev_trsase/Diguanyl_cyclase"/>
</dbReference>
<proteinExistence type="predicted"/>
<keyword evidence="8" id="KW-0175">Coiled coil</keyword>
<dbReference type="Gene3D" id="3.30.70.270">
    <property type="match status" value="2"/>
</dbReference>
<dbReference type="Gene3D" id="3.10.10.10">
    <property type="entry name" value="HIV Type 1 Reverse Transcriptase, subunit A, domain 1"/>
    <property type="match status" value="1"/>
</dbReference>
<feature type="region of interest" description="Disordered" evidence="9">
    <location>
        <begin position="764"/>
        <end position="783"/>
    </location>
</feature>
<dbReference type="CDD" id="cd01647">
    <property type="entry name" value="RT_LTR"/>
    <property type="match status" value="1"/>
</dbReference>
<feature type="compositionally biased region" description="Polar residues" evidence="9">
    <location>
        <begin position="764"/>
        <end position="773"/>
    </location>
</feature>
<dbReference type="Gene3D" id="3.30.420.10">
    <property type="entry name" value="Ribonuclease H-like superfamily/Ribonuclease H"/>
    <property type="match status" value="1"/>
</dbReference>
<name>A0A6L2MD97_TANCI</name>
<dbReference type="PANTHER" id="PTHR24559">
    <property type="entry name" value="TRANSPOSON TY3-I GAG-POL POLYPROTEIN"/>
    <property type="match status" value="1"/>
</dbReference>
<reference evidence="11" key="1">
    <citation type="journal article" date="2019" name="Sci. Rep.">
        <title>Draft genome of Tanacetum cinerariifolium, the natural source of mosquito coil.</title>
        <authorList>
            <person name="Yamashiro T."/>
            <person name="Shiraishi A."/>
            <person name="Satake H."/>
            <person name="Nakayama K."/>
        </authorList>
    </citation>
    <scope>NUCLEOTIDE SEQUENCE</scope>
</reference>
<evidence type="ECO:0000256" key="9">
    <source>
        <dbReference type="SAM" id="MobiDB-lite"/>
    </source>
</evidence>
<dbReference type="GO" id="GO:0008233">
    <property type="term" value="F:peptidase activity"/>
    <property type="evidence" value="ECO:0007669"/>
    <property type="project" value="UniProtKB-KW"/>
</dbReference>
<dbReference type="Pfam" id="PF00078">
    <property type="entry name" value="RVT_1"/>
    <property type="match status" value="1"/>
</dbReference>
<dbReference type="SUPFAM" id="SSF56672">
    <property type="entry name" value="DNA/RNA polymerases"/>
    <property type="match status" value="1"/>
</dbReference>
<feature type="coiled-coil region" evidence="8">
    <location>
        <begin position="172"/>
        <end position="206"/>
    </location>
</feature>